<dbReference type="KEGG" id="slan:GV829_13925"/>
<gene>
    <name evidence="5" type="ORF">GV829_13925</name>
</gene>
<evidence type="ECO:0000313" key="5">
    <source>
        <dbReference type="EMBL" id="QJQ33395.1"/>
    </source>
</evidence>
<keyword evidence="1 3" id="KW-0807">Transducer</keyword>
<dbReference type="GO" id="GO:0004888">
    <property type="term" value="F:transmembrane signaling receptor activity"/>
    <property type="evidence" value="ECO:0007669"/>
    <property type="project" value="InterPro"/>
</dbReference>
<dbReference type="InterPro" id="IPR004089">
    <property type="entry name" value="MCPsignal_dom"/>
</dbReference>
<dbReference type="EMBL" id="CP053015">
    <property type="protein sequence ID" value="QJQ33395.1"/>
    <property type="molecule type" value="Genomic_DNA"/>
</dbReference>
<protein>
    <submittedName>
        <fullName evidence="5">Chemotaxis protein</fullName>
    </submittedName>
</protein>
<dbReference type="PANTHER" id="PTHR32089:SF112">
    <property type="entry name" value="LYSOZYME-LIKE PROTEIN-RELATED"/>
    <property type="match status" value="1"/>
</dbReference>
<evidence type="ECO:0000256" key="2">
    <source>
        <dbReference type="ARBA" id="ARBA00029447"/>
    </source>
</evidence>
<dbReference type="Proteomes" id="UP000503018">
    <property type="component" value="Chromosome"/>
</dbReference>
<evidence type="ECO:0000313" key="6">
    <source>
        <dbReference type="Proteomes" id="UP000503018"/>
    </source>
</evidence>
<feature type="domain" description="Methyl-accepting transducer" evidence="4">
    <location>
        <begin position="198"/>
        <end position="424"/>
    </location>
</feature>
<keyword evidence="6" id="KW-1185">Reference proteome</keyword>
<dbReference type="GO" id="GO:0006935">
    <property type="term" value="P:chemotaxis"/>
    <property type="evidence" value="ECO:0007669"/>
    <property type="project" value="InterPro"/>
</dbReference>
<dbReference type="AlphaFoldDB" id="A0A6M4AWG7"/>
<organism evidence="5 6">
    <name type="scientific">Sphingomonas lacunae</name>
    <dbReference type="NCBI Taxonomy" id="2698828"/>
    <lineage>
        <taxon>Bacteria</taxon>
        <taxon>Pseudomonadati</taxon>
        <taxon>Pseudomonadota</taxon>
        <taxon>Alphaproteobacteria</taxon>
        <taxon>Sphingomonadales</taxon>
        <taxon>Sphingomonadaceae</taxon>
        <taxon>Sphingomonas</taxon>
    </lineage>
</organism>
<proteinExistence type="inferred from homology"/>
<dbReference type="PANTHER" id="PTHR32089">
    <property type="entry name" value="METHYL-ACCEPTING CHEMOTAXIS PROTEIN MCPB"/>
    <property type="match status" value="1"/>
</dbReference>
<accession>A0A6M4AWG7</accession>
<comment type="similarity">
    <text evidence="2">Belongs to the methyl-accepting chemotaxis (MCP) protein family.</text>
</comment>
<dbReference type="GO" id="GO:0007165">
    <property type="term" value="P:signal transduction"/>
    <property type="evidence" value="ECO:0007669"/>
    <property type="project" value="UniProtKB-KW"/>
</dbReference>
<sequence>MPSSTYRRLTMADVPPLAVAEKMGVFDKDGRLRERCARVRAVYRGHEDTLIRAFWNTYNSRVPPEAQVTGTVLEKNIEDGRRYIDAKFGAPDEQEWATICCLFAWRAVTSGSDIGTIIACLTASNAAGAQCILEACGEDTARAIDLAETVMVMASFEADILHSYKARLDQHVQADERRLLAQQFQSTVANDMLGASAVGTQLGGQTSAAASAARDMLGKASEVAAAAEQSALAMREAARTAAGLIRAIDTTRQEVAEAAVIADKASEQATAALDISMALSGHAETIESILGLIRDVAGQTNLLALNATIEAARAGDAGRGFAVVAQEVKSLANQTARATDDIASKVAAIQSATRTTVSANSSIRETVEEVKAVAGRIRDAMDTQAHTVTTITAAVDETALAADSMSGTIASIREDTDKVVSEINALESGFETINENLGNLARSTSEFTRKVA</sequence>
<dbReference type="InterPro" id="IPR004090">
    <property type="entry name" value="Chemotax_Me-accpt_rcpt"/>
</dbReference>
<evidence type="ECO:0000259" key="4">
    <source>
        <dbReference type="PROSITE" id="PS50111"/>
    </source>
</evidence>
<dbReference type="PRINTS" id="PR00260">
    <property type="entry name" value="CHEMTRNSDUCR"/>
</dbReference>
<dbReference type="RefSeq" id="WP_169947608.1">
    <property type="nucleotide sequence ID" value="NZ_CP053015.1"/>
</dbReference>
<dbReference type="Gene3D" id="1.10.287.950">
    <property type="entry name" value="Methyl-accepting chemotaxis protein"/>
    <property type="match status" value="1"/>
</dbReference>
<dbReference type="SUPFAM" id="SSF58104">
    <property type="entry name" value="Methyl-accepting chemotaxis protein (MCP) signaling domain"/>
    <property type="match status" value="1"/>
</dbReference>
<reference evidence="5 6" key="1">
    <citation type="submission" date="2020-01" db="EMBL/GenBank/DDBJ databases">
        <title>Sphingomonas sp. strain CSW-10.</title>
        <authorList>
            <person name="Chen W.-M."/>
        </authorList>
    </citation>
    <scope>NUCLEOTIDE SEQUENCE [LARGE SCALE GENOMIC DNA]</scope>
    <source>
        <strain evidence="5 6">CSW-10</strain>
    </source>
</reference>
<dbReference type="SMART" id="SM00283">
    <property type="entry name" value="MA"/>
    <property type="match status" value="1"/>
</dbReference>
<dbReference type="Pfam" id="PF00015">
    <property type="entry name" value="MCPsignal"/>
    <property type="match status" value="1"/>
</dbReference>
<dbReference type="PROSITE" id="PS50111">
    <property type="entry name" value="CHEMOTAXIS_TRANSDUC_2"/>
    <property type="match status" value="1"/>
</dbReference>
<dbReference type="GO" id="GO:0016020">
    <property type="term" value="C:membrane"/>
    <property type="evidence" value="ECO:0007669"/>
    <property type="project" value="InterPro"/>
</dbReference>
<name>A0A6M4AWG7_9SPHN</name>
<evidence type="ECO:0000256" key="3">
    <source>
        <dbReference type="PROSITE-ProRule" id="PRU00284"/>
    </source>
</evidence>
<evidence type="ECO:0000256" key="1">
    <source>
        <dbReference type="ARBA" id="ARBA00023224"/>
    </source>
</evidence>